<organism evidence="2 3">
    <name type="scientific">Piscinibacter gummiphilus</name>
    <dbReference type="NCBI Taxonomy" id="946333"/>
    <lineage>
        <taxon>Bacteria</taxon>
        <taxon>Pseudomonadati</taxon>
        <taxon>Pseudomonadota</taxon>
        <taxon>Betaproteobacteria</taxon>
        <taxon>Burkholderiales</taxon>
        <taxon>Sphaerotilaceae</taxon>
        <taxon>Piscinibacter</taxon>
    </lineage>
</organism>
<keyword evidence="3" id="KW-1185">Reference proteome</keyword>
<dbReference type="Proteomes" id="UP001303946">
    <property type="component" value="Chromosome"/>
</dbReference>
<dbReference type="EC" id="2.4.-.-" evidence="2"/>
<protein>
    <submittedName>
        <fullName evidence="2">Glycosyltransferase</fullName>
        <ecNumber evidence="2">2.4.-.-</ecNumber>
    </submittedName>
</protein>
<proteinExistence type="predicted"/>
<dbReference type="Pfam" id="PF13439">
    <property type="entry name" value="Glyco_transf_4"/>
    <property type="match status" value="1"/>
</dbReference>
<feature type="domain" description="Glycosyltransferase subfamily 4-like N-terminal" evidence="1">
    <location>
        <begin position="19"/>
        <end position="173"/>
    </location>
</feature>
<dbReference type="Pfam" id="PF13692">
    <property type="entry name" value="Glyco_trans_1_4"/>
    <property type="match status" value="1"/>
</dbReference>
<evidence type="ECO:0000313" key="3">
    <source>
        <dbReference type="Proteomes" id="UP001303946"/>
    </source>
</evidence>
<keyword evidence="2" id="KW-0808">Transferase</keyword>
<dbReference type="GO" id="GO:0016757">
    <property type="term" value="F:glycosyltransferase activity"/>
    <property type="evidence" value="ECO:0007669"/>
    <property type="project" value="UniProtKB-KW"/>
</dbReference>
<accession>A0ABZ0D2X3</accession>
<keyword evidence="2" id="KW-0328">Glycosyltransferase</keyword>
<reference evidence="2 3" key="1">
    <citation type="submission" date="2023-10" db="EMBL/GenBank/DDBJ databases">
        <title>Bacteria for the degradation of biodegradable plastic PBAT(Polybutylene adipate terephthalate).</title>
        <authorList>
            <person name="Weon H.-Y."/>
            <person name="Yeon J."/>
        </authorList>
    </citation>
    <scope>NUCLEOTIDE SEQUENCE [LARGE SCALE GENOMIC DNA]</scope>
    <source>
        <strain evidence="2 3">SBD 7-3</strain>
    </source>
</reference>
<sequence>MKRIAIVDPGSFVLPYDFHLVKALAANGRLVDFYGSTTRYNGEFLEAMRALPGVQVVARAISSSVASRLGGAWAYALQLASVLLRAGRYGTVNLQFSGFWPLEWLVFALMRGRFVFTVHNAVPHGFSGAQHAPTRRLADIARELVFVSEATRDDFLQRYGERYRAKSTVLPHGLLPVTPQAEAVPYDRPLHAEALVFWGRVQPYKGVELFRALAQSTEIRRRGLTLAVYGAWSPELHELQAELRGAGVALHDGYLDDAQLLALLAQDAVFLLPYQRASQSGVLYALLNHGRVFFCTDTGDLGAFMRRHGLEGLLLRDRTPEAVLACLDFLAAHGDEVRQKLAAAQAALRWERLVAEAGQAYRV</sequence>
<dbReference type="EMBL" id="CP136336">
    <property type="protein sequence ID" value="WOB09433.1"/>
    <property type="molecule type" value="Genomic_DNA"/>
</dbReference>
<evidence type="ECO:0000259" key="1">
    <source>
        <dbReference type="Pfam" id="PF13439"/>
    </source>
</evidence>
<gene>
    <name evidence="2" type="ORF">RXV79_05065</name>
</gene>
<name>A0ABZ0D2X3_9BURK</name>
<dbReference type="SUPFAM" id="SSF53756">
    <property type="entry name" value="UDP-Glycosyltransferase/glycogen phosphorylase"/>
    <property type="match status" value="1"/>
</dbReference>
<dbReference type="InterPro" id="IPR028098">
    <property type="entry name" value="Glyco_trans_4-like_N"/>
</dbReference>
<dbReference type="RefSeq" id="WP_316702386.1">
    <property type="nucleotide sequence ID" value="NZ_CP136336.1"/>
</dbReference>
<dbReference type="Gene3D" id="3.40.50.2000">
    <property type="entry name" value="Glycogen Phosphorylase B"/>
    <property type="match status" value="2"/>
</dbReference>
<evidence type="ECO:0000313" key="2">
    <source>
        <dbReference type="EMBL" id="WOB09433.1"/>
    </source>
</evidence>